<feature type="compositionally biased region" description="Basic and acidic residues" evidence="1">
    <location>
        <begin position="78"/>
        <end position="91"/>
    </location>
</feature>
<name>A0A915N0Z3_MELJA</name>
<keyword evidence="2" id="KW-1185">Reference proteome</keyword>
<accession>A0A915N0Z3</accession>
<dbReference type="Proteomes" id="UP000887561">
    <property type="component" value="Unplaced"/>
</dbReference>
<evidence type="ECO:0000256" key="1">
    <source>
        <dbReference type="SAM" id="MobiDB-lite"/>
    </source>
</evidence>
<reference evidence="3" key="1">
    <citation type="submission" date="2022-11" db="UniProtKB">
        <authorList>
            <consortium name="WormBaseParasite"/>
        </authorList>
    </citation>
    <scope>IDENTIFICATION</scope>
</reference>
<protein>
    <submittedName>
        <fullName evidence="3">Uncharacterized protein</fullName>
    </submittedName>
</protein>
<proteinExistence type="predicted"/>
<dbReference type="AlphaFoldDB" id="A0A915N0Z3"/>
<sequence>FITHRFPFDKINDAFDCMHSATECLRCVISIGENFFVTPLGPQGPNTEPDPREQQKLFVLQAYPEFFKDFPKGPGDVPEGHRQQKFRELQK</sequence>
<evidence type="ECO:0000313" key="2">
    <source>
        <dbReference type="Proteomes" id="UP000887561"/>
    </source>
</evidence>
<feature type="region of interest" description="Disordered" evidence="1">
    <location>
        <begin position="70"/>
        <end position="91"/>
    </location>
</feature>
<organism evidence="2 3">
    <name type="scientific">Meloidogyne javanica</name>
    <name type="common">Root-knot nematode worm</name>
    <dbReference type="NCBI Taxonomy" id="6303"/>
    <lineage>
        <taxon>Eukaryota</taxon>
        <taxon>Metazoa</taxon>
        <taxon>Ecdysozoa</taxon>
        <taxon>Nematoda</taxon>
        <taxon>Chromadorea</taxon>
        <taxon>Rhabditida</taxon>
        <taxon>Tylenchina</taxon>
        <taxon>Tylenchomorpha</taxon>
        <taxon>Tylenchoidea</taxon>
        <taxon>Meloidogynidae</taxon>
        <taxon>Meloidogyninae</taxon>
        <taxon>Meloidogyne</taxon>
        <taxon>Meloidogyne incognita group</taxon>
    </lineage>
</organism>
<dbReference type="WBParaSite" id="scaffold7023_cov177.g11560">
    <property type="protein sequence ID" value="scaffold7023_cov177.g11560"/>
    <property type="gene ID" value="scaffold7023_cov177.g11560"/>
</dbReference>
<evidence type="ECO:0000313" key="3">
    <source>
        <dbReference type="WBParaSite" id="scaffold7023_cov177.g11560"/>
    </source>
</evidence>